<keyword evidence="2" id="KW-1133">Transmembrane helix</keyword>
<feature type="transmembrane region" description="Helical" evidence="2">
    <location>
        <begin position="79"/>
        <end position="96"/>
    </location>
</feature>
<evidence type="ECO:0000256" key="2">
    <source>
        <dbReference type="SAM" id="Phobius"/>
    </source>
</evidence>
<feature type="transmembrane region" description="Helical" evidence="2">
    <location>
        <begin position="108"/>
        <end position="125"/>
    </location>
</feature>
<sequence>MEEQERVAEPADDAVAEPAVEPDAAGAAAETRASRRARREALLRHPVLPEMATVPRPVISVATVVLAALLVLALRTDPLVLAAGLAWTGLVLAWGWPRLLGSSSRFGSALAVGVTAVLAPAAAVAPTDDPYLRLVPVALAIGLGLMFVHQIVRRDGRPRLTESIGVTAFGLALLAVGTTWLPLARAARPTDVATVALVAVAVGAVADLGAGLGAVKAWLLPIAMVLGAAGALVAASVIGTPRPGTAALVGLLAAAVSHAMRRVLVVLPPVTALRCQLSAAAAGLLVTGVVAYGVSLALVG</sequence>
<evidence type="ECO:0000313" key="4">
    <source>
        <dbReference type="Proteomes" id="UP001430172"/>
    </source>
</evidence>
<protein>
    <submittedName>
        <fullName evidence="3">Uncharacterized protein</fullName>
    </submittedName>
</protein>
<feature type="transmembrane region" description="Helical" evidence="2">
    <location>
        <begin position="277"/>
        <end position="299"/>
    </location>
</feature>
<dbReference type="RefSeq" id="WP_204131989.1">
    <property type="nucleotide sequence ID" value="NZ_JAFDVD010000015.1"/>
</dbReference>
<evidence type="ECO:0000313" key="3">
    <source>
        <dbReference type="EMBL" id="MBM6401526.1"/>
    </source>
</evidence>
<feature type="transmembrane region" description="Helical" evidence="2">
    <location>
        <begin position="131"/>
        <end position="148"/>
    </location>
</feature>
<keyword evidence="4" id="KW-1185">Reference proteome</keyword>
<feature type="compositionally biased region" description="Low complexity" evidence="1">
    <location>
        <begin position="16"/>
        <end position="31"/>
    </location>
</feature>
<organism evidence="3 4">
    <name type="scientific">Phycicoccus sonneratiae</name>
    <dbReference type="NCBI Taxonomy" id="2807628"/>
    <lineage>
        <taxon>Bacteria</taxon>
        <taxon>Bacillati</taxon>
        <taxon>Actinomycetota</taxon>
        <taxon>Actinomycetes</taxon>
        <taxon>Micrococcales</taxon>
        <taxon>Intrasporangiaceae</taxon>
        <taxon>Phycicoccus</taxon>
    </lineage>
</organism>
<feature type="region of interest" description="Disordered" evidence="1">
    <location>
        <begin position="1"/>
        <end position="31"/>
    </location>
</feature>
<dbReference type="EMBL" id="JAFDVD010000015">
    <property type="protein sequence ID" value="MBM6401526.1"/>
    <property type="molecule type" value="Genomic_DNA"/>
</dbReference>
<keyword evidence="2" id="KW-0472">Membrane</keyword>
<dbReference type="Proteomes" id="UP001430172">
    <property type="component" value="Unassembled WGS sequence"/>
</dbReference>
<keyword evidence="2" id="KW-0812">Transmembrane</keyword>
<feature type="transmembrane region" description="Helical" evidence="2">
    <location>
        <begin position="160"/>
        <end position="180"/>
    </location>
</feature>
<accession>A0ABS2CNS0</accession>
<comment type="caution">
    <text evidence="3">The sequence shown here is derived from an EMBL/GenBank/DDBJ whole genome shotgun (WGS) entry which is preliminary data.</text>
</comment>
<feature type="transmembrane region" description="Helical" evidence="2">
    <location>
        <begin position="217"/>
        <end position="238"/>
    </location>
</feature>
<gene>
    <name evidence="3" type="ORF">JQN70_14090</name>
</gene>
<proteinExistence type="predicted"/>
<reference evidence="3" key="1">
    <citation type="submission" date="2021-02" db="EMBL/GenBank/DDBJ databases">
        <title>Phycicoccus sp. MQZ13P-5T, whole genome shotgun sequence.</title>
        <authorList>
            <person name="Tuo L."/>
        </authorList>
    </citation>
    <scope>NUCLEOTIDE SEQUENCE</scope>
    <source>
        <strain evidence="3">MQZ13P-5</strain>
    </source>
</reference>
<feature type="transmembrane region" description="Helical" evidence="2">
    <location>
        <begin position="54"/>
        <end position="73"/>
    </location>
</feature>
<evidence type="ECO:0000256" key="1">
    <source>
        <dbReference type="SAM" id="MobiDB-lite"/>
    </source>
</evidence>
<feature type="transmembrane region" description="Helical" evidence="2">
    <location>
        <begin position="244"/>
        <end position="265"/>
    </location>
</feature>
<name>A0ABS2CNS0_9MICO</name>
<feature type="transmembrane region" description="Helical" evidence="2">
    <location>
        <begin position="192"/>
        <end position="210"/>
    </location>
</feature>